<evidence type="ECO:0000313" key="2">
    <source>
        <dbReference type="Proteomes" id="UP000178276"/>
    </source>
</evidence>
<dbReference type="Proteomes" id="UP000178276">
    <property type="component" value="Unassembled WGS sequence"/>
</dbReference>
<dbReference type="AlphaFoldDB" id="A0A1F5WD23"/>
<organism evidence="1 2">
    <name type="scientific">Candidatus Giovannonibacteria bacterium RIFCSPHIGHO2_02_43_16</name>
    <dbReference type="NCBI Taxonomy" id="1798331"/>
    <lineage>
        <taxon>Bacteria</taxon>
        <taxon>Candidatus Giovannoniibacteriota</taxon>
    </lineage>
</organism>
<accession>A0A1F5WD23</accession>
<dbReference type="EMBL" id="MFHJ01000038">
    <property type="protein sequence ID" value="OGF73480.1"/>
    <property type="molecule type" value="Genomic_DNA"/>
</dbReference>
<name>A0A1F5WD23_9BACT</name>
<proteinExistence type="predicted"/>
<gene>
    <name evidence="1" type="ORF">A2W57_03055</name>
</gene>
<sequence>MEDAKMETSDVFLDRLSKVIQAAVRFADWNLPADWTKWALEFICGKPANILVPPQSEPPHKIFSDILFTLGDFEHAWAVFNDIYTADSDEAERLMDNAVANSLIVEGQVKSLLEARGLEFEIDRSLS</sequence>
<reference evidence="1 2" key="1">
    <citation type="journal article" date="2016" name="Nat. Commun.">
        <title>Thousands of microbial genomes shed light on interconnected biogeochemical processes in an aquifer system.</title>
        <authorList>
            <person name="Anantharaman K."/>
            <person name="Brown C.T."/>
            <person name="Hug L.A."/>
            <person name="Sharon I."/>
            <person name="Castelle C.J."/>
            <person name="Probst A.J."/>
            <person name="Thomas B.C."/>
            <person name="Singh A."/>
            <person name="Wilkins M.J."/>
            <person name="Karaoz U."/>
            <person name="Brodie E.L."/>
            <person name="Williams K.H."/>
            <person name="Hubbard S.S."/>
            <person name="Banfield J.F."/>
        </authorList>
    </citation>
    <scope>NUCLEOTIDE SEQUENCE [LARGE SCALE GENOMIC DNA]</scope>
</reference>
<protein>
    <submittedName>
        <fullName evidence="1">Uncharacterized protein</fullName>
    </submittedName>
</protein>
<comment type="caution">
    <text evidence="1">The sequence shown here is derived from an EMBL/GenBank/DDBJ whole genome shotgun (WGS) entry which is preliminary data.</text>
</comment>
<evidence type="ECO:0000313" key="1">
    <source>
        <dbReference type="EMBL" id="OGF73480.1"/>
    </source>
</evidence>